<dbReference type="PRINTS" id="PR00507">
    <property type="entry name" value="N12N6MTFRASE"/>
</dbReference>
<keyword evidence="5" id="KW-0949">S-adenosyl-L-methionine</keyword>
<dbReference type="RefSeq" id="WP_079716953.1">
    <property type="nucleotide sequence ID" value="NZ_FUYS01000004.1"/>
</dbReference>
<evidence type="ECO:0000313" key="11">
    <source>
        <dbReference type="Proteomes" id="UP000190541"/>
    </source>
</evidence>
<dbReference type="EC" id="2.1.1.72" evidence="2"/>
<dbReference type="PANTHER" id="PTHR42933:SF3">
    <property type="entry name" value="TYPE I RESTRICTION ENZYME MJAVIII METHYLASE SUBUNIT"/>
    <property type="match status" value="1"/>
</dbReference>
<evidence type="ECO:0000313" key="10">
    <source>
        <dbReference type="EMBL" id="SKB59766.1"/>
    </source>
</evidence>
<evidence type="ECO:0000256" key="2">
    <source>
        <dbReference type="ARBA" id="ARBA00011900"/>
    </source>
</evidence>
<evidence type="ECO:0000256" key="5">
    <source>
        <dbReference type="ARBA" id="ARBA00022691"/>
    </source>
</evidence>
<evidence type="ECO:0000256" key="7">
    <source>
        <dbReference type="ARBA" id="ARBA00023125"/>
    </source>
</evidence>
<keyword evidence="11" id="KW-1185">Reference proteome</keyword>
<keyword evidence="6" id="KW-0680">Restriction system</keyword>
<comment type="similarity">
    <text evidence="1">Belongs to the N(4)/N(6)-methyltransferase family.</text>
</comment>
<feature type="domain" description="DNA methylase adenine-specific" evidence="9">
    <location>
        <begin position="5"/>
        <end position="249"/>
    </location>
</feature>
<dbReference type="SUPFAM" id="SSF116734">
    <property type="entry name" value="DNA methylase specificity domain"/>
    <property type="match status" value="1"/>
</dbReference>
<sequence>MDILGRYYTNHIFSKLLVDNLSISNPKNIVELGVGDGALFRAAFERWSSASFYVTDIDDSSIQRMRSEFPNVKSFQLDTIKENIIERLNISDSIDIAICNPPYLKVSPTPDILTIFEKAQLHECKGLRKITSDILFLAKNLEILGREGELGIILPDGLITGKEFISLRSSLLAAHNVKAVIQLPENIFKKTEALTHIVIIEKGSSTSSFVPVFLSNKLGEIVDQIDINQDTLVERMDYKYNKWKKANRFNKGQICLKNLKPIIKRGNKTHKELKELKIKYLHSTNLPNLSANLDLGDEEGKSLDGLVCAEAGDIIISRVGKIGKIAKIKSGKLPISDCLLKITLPDIQASALWKSLTSKEGQEWLKANSHGVCAKVISLSDLMNFPIKKVDFSE</sequence>
<dbReference type="Pfam" id="PF02384">
    <property type="entry name" value="N6_Mtase"/>
    <property type="match status" value="1"/>
</dbReference>
<dbReference type="InterPro" id="IPR003356">
    <property type="entry name" value="DNA_methylase_A-5"/>
</dbReference>
<organism evidence="10 11">
    <name type="scientific">Parapedobacter luteus</name>
    <dbReference type="NCBI Taxonomy" id="623280"/>
    <lineage>
        <taxon>Bacteria</taxon>
        <taxon>Pseudomonadati</taxon>
        <taxon>Bacteroidota</taxon>
        <taxon>Sphingobacteriia</taxon>
        <taxon>Sphingobacteriales</taxon>
        <taxon>Sphingobacteriaceae</taxon>
        <taxon>Parapedobacter</taxon>
    </lineage>
</organism>
<dbReference type="InterPro" id="IPR044946">
    <property type="entry name" value="Restrct_endonuc_typeI_TRD_sf"/>
</dbReference>
<dbReference type="GO" id="GO:0009007">
    <property type="term" value="F:site-specific DNA-methyltransferase (adenine-specific) activity"/>
    <property type="evidence" value="ECO:0007669"/>
    <property type="project" value="UniProtKB-EC"/>
</dbReference>
<dbReference type="PROSITE" id="PS00092">
    <property type="entry name" value="N6_MTASE"/>
    <property type="match status" value="1"/>
</dbReference>
<dbReference type="GO" id="GO:0008170">
    <property type="term" value="F:N-methyltransferase activity"/>
    <property type="evidence" value="ECO:0007669"/>
    <property type="project" value="InterPro"/>
</dbReference>
<evidence type="ECO:0000256" key="4">
    <source>
        <dbReference type="ARBA" id="ARBA00022679"/>
    </source>
</evidence>
<gene>
    <name evidence="10" type="ORF">SAMN05660226_02282</name>
</gene>
<dbReference type="STRING" id="623280.SAMN05660226_02282"/>
<evidence type="ECO:0000259" key="9">
    <source>
        <dbReference type="Pfam" id="PF02384"/>
    </source>
</evidence>
<dbReference type="InterPro" id="IPR051537">
    <property type="entry name" value="DNA_Adenine_Mtase"/>
</dbReference>
<evidence type="ECO:0000256" key="8">
    <source>
        <dbReference type="ARBA" id="ARBA00047942"/>
    </source>
</evidence>
<keyword evidence="4" id="KW-0808">Transferase</keyword>
<dbReference type="EMBL" id="FUYS01000004">
    <property type="protein sequence ID" value="SKB59766.1"/>
    <property type="molecule type" value="Genomic_DNA"/>
</dbReference>
<dbReference type="GO" id="GO:0009307">
    <property type="term" value="P:DNA restriction-modification system"/>
    <property type="evidence" value="ECO:0007669"/>
    <property type="project" value="UniProtKB-KW"/>
</dbReference>
<dbReference type="OrthoDB" id="9814572at2"/>
<dbReference type="Gene3D" id="3.90.220.20">
    <property type="entry name" value="DNA methylase specificity domains"/>
    <property type="match status" value="1"/>
</dbReference>
<dbReference type="Proteomes" id="UP000190541">
    <property type="component" value="Unassembled WGS sequence"/>
</dbReference>
<accession>A0A1T5CK98</accession>
<dbReference type="GO" id="GO:0003677">
    <property type="term" value="F:DNA binding"/>
    <property type="evidence" value="ECO:0007669"/>
    <property type="project" value="UniProtKB-KW"/>
</dbReference>
<dbReference type="Gene3D" id="3.40.50.150">
    <property type="entry name" value="Vaccinia Virus protein VP39"/>
    <property type="match status" value="1"/>
</dbReference>
<reference evidence="10 11" key="1">
    <citation type="submission" date="2017-02" db="EMBL/GenBank/DDBJ databases">
        <authorList>
            <person name="Peterson S.W."/>
        </authorList>
    </citation>
    <scope>NUCLEOTIDE SEQUENCE [LARGE SCALE GENOMIC DNA]</scope>
    <source>
        <strain evidence="10 11">DSM 22899</strain>
    </source>
</reference>
<dbReference type="InterPro" id="IPR029063">
    <property type="entry name" value="SAM-dependent_MTases_sf"/>
</dbReference>
<proteinExistence type="inferred from homology"/>
<dbReference type="GO" id="GO:0032259">
    <property type="term" value="P:methylation"/>
    <property type="evidence" value="ECO:0007669"/>
    <property type="project" value="UniProtKB-KW"/>
</dbReference>
<comment type="catalytic activity">
    <reaction evidence="8">
        <text>a 2'-deoxyadenosine in DNA + S-adenosyl-L-methionine = an N(6)-methyl-2'-deoxyadenosine in DNA + S-adenosyl-L-homocysteine + H(+)</text>
        <dbReference type="Rhea" id="RHEA:15197"/>
        <dbReference type="Rhea" id="RHEA-COMP:12418"/>
        <dbReference type="Rhea" id="RHEA-COMP:12419"/>
        <dbReference type="ChEBI" id="CHEBI:15378"/>
        <dbReference type="ChEBI" id="CHEBI:57856"/>
        <dbReference type="ChEBI" id="CHEBI:59789"/>
        <dbReference type="ChEBI" id="CHEBI:90615"/>
        <dbReference type="ChEBI" id="CHEBI:90616"/>
        <dbReference type="EC" id="2.1.1.72"/>
    </reaction>
</comment>
<dbReference type="CDD" id="cd02440">
    <property type="entry name" value="AdoMet_MTases"/>
    <property type="match status" value="1"/>
</dbReference>
<dbReference type="AlphaFoldDB" id="A0A1T5CK98"/>
<evidence type="ECO:0000256" key="1">
    <source>
        <dbReference type="ARBA" id="ARBA00006594"/>
    </source>
</evidence>
<dbReference type="InterPro" id="IPR002052">
    <property type="entry name" value="DNA_methylase_N6_adenine_CS"/>
</dbReference>
<protein>
    <recommendedName>
        <fullName evidence="2">site-specific DNA-methyltransferase (adenine-specific)</fullName>
        <ecNumber evidence="2">2.1.1.72</ecNumber>
    </recommendedName>
</protein>
<dbReference type="SUPFAM" id="SSF53335">
    <property type="entry name" value="S-adenosyl-L-methionine-dependent methyltransferases"/>
    <property type="match status" value="1"/>
</dbReference>
<name>A0A1T5CK98_9SPHI</name>
<dbReference type="PANTHER" id="PTHR42933">
    <property type="entry name" value="SLR6095 PROTEIN"/>
    <property type="match status" value="1"/>
</dbReference>
<evidence type="ECO:0000256" key="6">
    <source>
        <dbReference type="ARBA" id="ARBA00022747"/>
    </source>
</evidence>
<evidence type="ECO:0000256" key="3">
    <source>
        <dbReference type="ARBA" id="ARBA00022603"/>
    </source>
</evidence>
<keyword evidence="7" id="KW-0238">DNA-binding</keyword>
<keyword evidence="3" id="KW-0489">Methyltransferase</keyword>